<accession>A0A2P2QVI4</accession>
<reference evidence="1" key="1">
    <citation type="submission" date="2018-02" db="EMBL/GenBank/DDBJ databases">
        <title>Rhizophora mucronata_Transcriptome.</title>
        <authorList>
            <person name="Meera S.P."/>
            <person name="Sreeshan A."/>
            <person name="Augustine A."/>
        </authorList>
    </citation>
    <scope>NUCLEOTIDE SEQUENCE</scope>
    <source>
        <tissue evidence="1">Leaf</tissue>
    </source>
</reference>
<evidence type="ECO:0000313" key="1">
    <source>
        <dbReference type="EMBL" id="MBX71029.1"/>
    </source>
</evidence>
<sequence>MSRGSEVLAGELKEIIFKTRALIFFAQVLLIRITAAA</sequence>
<organism evidence="1">
    <name type="scientific">Rhizophora mucronata</name>
    <name type="common">Asiatic mangrove</name>
    <dbReference type="NCBI Taxonomy" id="61149"/>
    <lineage>
        <taxon>Eukaryota</taxon>
        <taxon>Viridiplantae</taxon>
        <taxon>Streptophyta</taxon>
        <taxon>Embryophyta</taxon>
        <taxon>Tracheophyta</taxon>
        <taxon>Spermatophyta</taxon>
        <taxon>Magnoliopsida</taxon>
        <taxon>eudicotyledons</taxon>
        <taxon>Gunneridae</taxon>
        <taxon>Pentapetalae</taxon>
        <taxon>rosids</taxon>
        <taxon>fabids</taxon>
        <taxon>Malpighiales</taxon>
        <taxon>Rhizophoraceae</taxon>
        <taxon>Rhizophora</taxon>
    </lineage>
</organism>
<dbReference type="EMBL" id="GGEC01090545">
    <property type="protein sequence ID" value="MBX71029.1"/>
    <property type="molecule type" value="Transcribed_RNA"/>
</dbReference>
<dbReference type="AlphaFoldDB" id="A0A2P2QVI4"/>
<proteinExistence type="predicted"/>
<name>A0A2P2QVI4_RHIMU</name>
<protein>
    <submittedName>
        <fullName evidence="1">Uncharacterized protein</fullName>
    </submittedName>
</protein>